<dbReference type="CDD" id="cd00207">
    <property type="entry name" value="fer2"/>
    <property type="match status" value="1"/>
</dbReference>
<dbReference type="GO" id="GO:0016491">
    <property type="term" value="F:oxidoreductase activity"/>
    <property type="evidence" value="ECO:0007669"/>
    <property type="project" value="UniProtKB-KW"/>
</dbReference>
<dbReference type="InterPro" id="IPR001433">
    <property type="entry name" value="OxRdtase_FAD/NAD-bd"/>
</dbReference>
<evidence type="ECO:0000256" key="2">
    <source>
        <dbReference type="ARBA" id="ARBA00022714"/>
    </source>
</evidence>
<dbReference type="PANTHER" id="PTHR47354">
    <property type="entry name" value="NADH OXIDOREDUCTASE HCR"/>
    <property type="match status" value="1"/>
</dbReference>
<evidence type="ECO:0000256" key="1">
    <source>
        <dbReference type="ARBA" id="ARBA00022630"/>
    </source>
</evidence>
<dbReference type="SUPFAM" id="SSF54292">
    <property type="entry name" value="2Fe-2S ferredoxin-like"/>
    <property type="match status" value="1"/>
</dbReference>
<keyword evidence="4" id="KW-0560">Oxidoreductase</keyword>
<dbReference type="InterPro" id="IPR036010">
    <property type="entry name" value="2Fe-2S_ferredoxin-like_sf"/>
</dbReference>
<dbReference type="InterPro" id="IPR017938">
    <property type="entry name" value="Riboflavin_synthase-like_b-brl"/>
</dbReference>
<keyword evidence="9" id="KW-0808">Transferase</keyword>
<keyword evidence="5" id="KW-0408">Iron</keyword>
<dbReference type="InterPro" id="IPR006058">
    <property type="entry name" value="2Fe2S_fd_BS"/>
</dbReference>
<dbReference type="Pfam" id="PF00111">
    <property type="entry name" value="Fer2"/>
    <property type="match status" value="1"/>
</dbReference>
<protein>
    <submittedName>
        <fullName evidence="9">Vanillate O-demethylase ferredoxin subunit</fullName>
    </submittedName>
</protein>
<dbReference type="SUPFAM" id="SSF63380">
    <property type="entry name" value="Riboflavin synthase domain-like"/>
    <property type="match status" value="1"/>
</dbReference>
<dbReference type="OrthoDB" id="9786134at2"/>
<name>A0A397PDT6_9SPHN</name>
<dbReference type="PROSITE" id="PS51085">
    <property type="entry name" value="2FE2S_FER_2"/>
    <property type="match status" value="1"/>
</dbReference>
<evidence type="ECO:0000256" key="4">
    <source>
        <dbReference type="ARBA" id="ARBA00023002"/>
    </source>
</evidence>
<evidence type="ECO:0000313" key="9">
    <source>
        <dbReference type="EMBL" id="RIA44324.1"/>
    </source>
</evidence>
<dbReference type="InterPro" id="IPR001041">
    <property type="entry name" value="2Fe-2S_ferredoxin-type"/>
</dbReference>
<dbReference type="Gene3D" id="2.40.30.10">
    <property type="entry name" value="Translation factors"/>
    <property type="match status" value="1"/>
</dbReference>
<dbReference type="EMBL" id="QXDC01000003">
    <property type="protein sequence ID" value="RIA44324.1"/>
    <property type="molecule type" value="Genomic_DNA"/>
</dbReference>
<sequence length="324" mass="35539">MNADVDYIDAVVAAVERQADGISSWEFRRADGGLLPAFTAGAHIELRLGNGMSRSYSLCNAQEDRDHYVVAINRDPNSRGGSTLIHDTVKPGDRIALSAPRNHFPLVEDAEHVVLIAGGIGITPMYCMIQRLERLQRSWELWYSCRQRSMCAFRERLEALELAKPGRVNFNFDREPGGRMLDLEQVIAGTPQNAHLYCCGPNPMLQAFETAAVHLGRPLDHIHVEYFAAKEEAALGGGFAVMCAKSGRELHIEHGQSILDAMIDAGIDIAYSCSEGICGTCECKVLEGVPDHRDSVLTPDEQAANDRIMVCCSGSQSARLVLDI</sequence>
<proteinExistence type="predicted"/>
<dbReference type="PROSITE" id="PS51384">
    <property type="entry name" value="FAD_FR"/>
    <property type="match status" value="1"/>
</dbReference>
<dbReference type="InterPro" id="IPR012675">
    <property type="entry name" value="Beta-grasp_dom_sf"/>
</dbReference>
<dbReference type="PRINTS" id="PR00409">
    <property type="entry name" value="PHDIOXRDTASE"/>
</dbReference>
<dbReference type="GO" id="GO:0008168">
    <property type="term" value="F:methyltransferase activity"/>
    <property type="evidence" value="ECO:0007669"/>
    <property type="project" value="UniProtKB-KW"/>
</dbReference>
<evidence type="ECO:0000256" key="3">
    <source>
        <dbReference type="ARBA" id="ARBA00022723"/>
    </source>
</evidence>
<dbReference type="InterPro" id="IPR050415">
    <property type="entry name" value="MRET"/>
</dbReference>
<dbReference type="GO" id="GO:0051537">
    <property type="term" value="F:2 iron, 2 sulfur cluster binding"/>
    <property type="evidence" value="ECO:0007669"/>
    <property type="project" value="UniProtKB-KW"/>
</dbReference>
<keyword evidence="3" id="KW-0479">Metal-binding</keyword>
<keyword evidence="2" id="KW-0001">2Fe-2S</keyword>
<evidence type="ECO:0000313" key="10">
    <source>
        <dbReference type="Proteomes" id="UP000266568"/>
    </source>
</evidence>
<feature type="domain" description="FAD-binding FR-type" evidence="8">
    <location>
        <begin position="5"/>
        <end position="107"/>
    </location>
</feature>
<dbReference type="InterPro" id="IPR039261">
    <property type="entry name" value="FNR_nucleotide-bd"/>
</dbReference>
<keyword evidence="9" id="KW-0489">Methyltransferase</keyword>
<keyword evidence="1" id="KW-0285">Flavoprotein</keyword>
<dbReference type="Proteomes" id="UP000266568">
    <property type="component" value="Unassembled WGS sequence"/>
</dbReference>
<keyword evidence="6" id="KW-0411">Iron-sulfur</keyword>
<organism evidence="9 10">
    <name type="scientific">Hephaestia caeni</name>
    <dbReference type="NCBI Taxonomy" id="645617"/>
    <lineage>
        <taxon>Bacteria</taxon>
        <taxon>Pseudomonadati</taxon>
        <taxon>Pseudomonadota</taxon>
        <taxon>Alphaproteobacteria</taxon>
        <taxon>Sphingomonadales</taxon>
        <taxon>Sphingomonadaceae</taxon>
        <taxon>Hephaestia</taxon>
    </lineage>
</organism>
<dbReference type="SUPFAM" id="SSF52343">
    <property type="entry name" value="Ferredoxin reductase-like, C-terminal NADP-linked domain"/>
    <property type="match status" value="1"/>
</dbReference>
<dbReference type="GO" id="GO:0032259">
    <property type="term" value="P:methylation"/>
    <property type="evidence" value="ECO:0007669"/>
    <property type="project" value="UniProtKB-KW"/>
</dbReference>
<reference evidence="9 10" key="1">
    <citation type="submission" date="2018-08" db="EMBL/GenBank/DDBJ databases">
        <title>Genomic Encyclopedia of Type Strains, Phase IV (KMG-IV): sequencing the most valuable type-strain genomes for metagenomic binning, comparative biology and taxonomic classification.</title>
        <authorList>
            <person name="Goeker M."/>
        </authorList>
    </citation>
    <scope>NUCLEOTIDE SEQUENCE [LARGE SCALE GENOMIC DNA]</scope>
    <source>
        <strain evidence="9 10">DSM 25527</strain>
    </source>
</reference>
<evidence type="ECO:0000256" key="5">
    <source>
        <dbReference type="ARBA" id="ARBA00023004"/>
    </source>
</evidence>
<evidence type="ECO:0000256" key="6">
    <source>
        <dbReference type="ARBA" id="ARBA00023014"/>
    </source>
</evidence>
<gene>
    <name evidence="9" type="ORF">DFR49_2565</name>
</gene>
<evidence type="ECO:0000259" key="8">
    <source>
        <dbReference type="PROSITE" id="PS51384"/>
    </source>
</evidence>
<dbReference type="Pfam" id="PF00175">
    <property type="entry name" value="NAD_binding_1"/>
    <property type="match status" value="1"/>
</dbReference>
<dbReference type="AlphaFoldDB" id="A0A397PDT6"/>
<dbReference type="Gene3D" id="3.10.20.30">
    <property type="match status" value="1"/>
</dbReference>
<accession>A0A397PDT6</accession>
<evidence type="ECO:0000259" key="7">
    <source>
        <dbReference type="PROSITE" id="PS51085"/>
    </source>
</evidence>
<dbReference type="CDD" id="cd06185">
    <property type="entry name" value="PDR_like"/>
    <property type="match status" value="1"/>
</dbReference>
<dbReference type="GO" id="GO:0046872">
    <property type="term" value="F:metal ion binding"/>
    <property type="evidence" value="ECO:0007669"/>
    <property type="project" value="UniProtKB-KW"/>
</dbReference>
<dbReference type="PROSITE" id="PS00197">
    <property type="entry name" value="2FE2S_FER_1"/>
    <property type="match status" value="1"/>
</dbReference>
<keyword evidence="10" id="KW-1185">Reference proteome</keyword>
<dbReference type="Gene3D" id="3.40.50.80">
    <property type="entry name" value="Nucleotide-binding domain of ferredoxin-NADP reductase (FNR) module"/>
    <property type="match status" value="1"/>
</dbReference>
<feature type="domain" description="2Fe-2S ferredoxin-type" evidence="7">
    <location>
        <begin position="239"/>
        <end position="324"/>
    </location>
</feature>
<comment type="caution">
    <text evidence="9">The sequence shown here is derived from an EMBL/GenBank/DDBJ whole genome shotgun (WGS) entry which is preliminary data.</text>
</comment>
<dbReference type="PANTHER" id="PTHR47354:SF1">
    <property type="entry name" value="CARNITINE MONOOXYGENASE REDUCTASE SUBUNIT"/>
    <property type="match status" value="1"/>
</dbReference>
<dbReference type="InterPro" id="IPR017927">
    <property type="entry name" value="FAD-bd_FR_type"/>
</dbReference>